<dbReference type="AlphaFoldDB" id="A0AAD5KP47"/>
<name>A0AAD5KP47_9CRUS</name>
<protein>
    <submittedName>
        <fullName evidence="1">Uncharacterized protein</fullName>
    </submittedName>
</protein>
<evidence type="ECO:0000313" key="1">
    <source>
        <dbReference type="EMBL" id="KAI9557059.1"/>
    </source>
</evidence>
<sequence>MPTNKCACSFMHATVLDHVWQPMTFVTGELLAPFYRVTKYKIKNFLIFRLVCMGAVYVERPYSILISTGK</sequence>
<reference evidence="1 2" key="1">
    <citation type="submission" date="2022-05" db="EMBL/GenBank/DDBJ databases">
        <title>A multi-omics perspective on studying reproductive biology in Daphnia sinensis.</title>
        <authorList>
            <person name="Jia J."/>
        </authorList>
    </citation>
    <scope>NUCLEOTIDE SEQUENCE [LARGE SCALE GENOMIC DNA]</scope>
    <source>
        <strain evidence="1 2">WSL</strain>
    </source>
</reference>
<evidence type="ECO:0000313" key="2">
    <source>
        <dbReference type="Proteomes" id="UP000820818"/>
    </source>
</evidence>
<dbReference type="EMBL" id="WJBH02000006">
    <property type="protein sequence ID" value="KAI9557059.1"/>
    <property type="molecule type" value="Genomic_DNA"/>
</dbReference>
<keyword evidence="2" id="KW-1185">Reference proteome</keyword>
<organism evidence="1 2">
    <name type="scientific">Daphnia sinensis</name>
    <dbReference type="NCBI Taxonomy" id="1820382"/>
    <lineage>
        <taxon>Eukaryota</taxon>
        <taxon>Metazoa</taxon>
        <taxon>Ecdysozoa</taxon>
        <taxon>Arthropoda</taxon>
        <taxon>Crustacea</taxon>
        <taxon>Branchiopoda</taxon>
        <taxon>Diplostraca</taxon>
        <taxon>Cladocera</taxon>
        <taxon>Anomopoda</taxon>
        <taxon>Daphniidae</taxon>
        <taxon>Daphnia</taxon>
        <taxon>Daphnia similis group</taxon>
    </lineage>
</organism>
<dbReference type="Proteomes" id="UP000820818">
    <property type="component" value="Linkage Group LG6"/>
</dbReference>
<proteinExistence type="predicted"/>
<gene>
    <name evidence="1" type="ORF">GHT06_016856</name>
</gene>
<comment type="caution">
    <text evidence="1">The sequence shown here is derived from an EMBL/GenBank/DDBJ whole genome shotgun (WGS) entry which is preliminary data.</text>
</comment>
<accession>A0AAD5KP47</accession>